<feature type="chain" id="PRO_5032782533" evidence="2">
    <location>
        <begin position="26"/>
        <end position="271"/>
    </location>
</feature>
<sequence>MPVPRRLARPLAAAALALALAGCGASVLPTITSDADRLAAARTLMARRNWIAAAELLRVHVDRSLGSADVDEAIYLLGECHLGAREWALAQVEFERLVRDYPESDSAAAASFQLGAALFGQTRPADFDQEFTVRAIEQWQRYLASYPGHWRNAEAERRIADGRARLARKLDATGRLYVKLRRPGPARVYFERVRDEYADTPLVGDALIGLAWCDALEGRRAQALERLDDLEARFRGQPLAARAAAERARIARVRPVEADAKDTRVRDPQTP</sequence>
<dbReference type="AlphaFoldDB" id="A0A832HZ28"/>
<dbReference type="InterPro" id="IPR011990">
    <property type="entry name" value="TPR-like_helical_dom_sf"/>
</dbReference>
<proteinExistence type="predicted"/>
<evidence type="ECO:0000256" key="2">
    <source>
        <dbReference type="SAM" id="SignalP"/>
    </source>
</evidence>
<organism evidence="4">
    <name type="scientific">Eiseniibacteriota bacterium</name>
    <dbReference type="NCBI Taxonomy" id="2212470"/>
    <lineage>
        <taxon>Bacteria</taxon>
        <taxon>Candidatus Eiseniibacteriota</taxon>
    </lineage>
</organism>
<evidence type="ECO:0000313" key="4">
    <source>
        <dbReference type="EMBL" id="HGZ42077.1"/>
    </source>
</evidence>
<name>A0A832HZ28_UNCEI</name>
<accession>A0A832HZ28</accession>
<dbReference type="SUPFAM" id="SSF48452">
    <property type="entry name" value="TPR-like"/>
    <property type="match status" value="1"/>
</dbReference>
<gene>
    <name evidence="4" type="primary">bamD</name>
    <name evidence="4" type="ORF">ENR23_01400</name>
</gene>
<dbReference type="EMBL" id="DSQF01000002">
    <property type="protein sequence ID" value="HGZ42077.1"/>
    <property type="molecule type" value="Genomic_DNA"/>
</dbReference>
<dbReference type="Pfam" id="PF13525">
    <property type="entry name" value="YfiO"/>
    <property type="match status" value="1"/>
</dbReference>
<dbReference type="InterPro" id="IPR039565">
    <property type="entry name" value="BamD-like"/>
</dbReference>
<feature type="signal peptide" evidence="2">
    <location>
        <begin position="1"/>
        <end position="25"/>
    </location>
</feature>
<evidence type="ECO:0000259" key="3">
    <source>
        <dbReference type="Pfam" id="PF13525"/>
    </source>
</evidence>
<keyword evidence="1 2" id="KW-0732">Signal</keyword>
<dbReference type="PROSITE" id="PS51257">
    <property type="entry name" value="PROKAR_LIPOPROTEIN"/>
    <property type="match status" value="1"/>
</dbReference>
<protein>
    <submittedName>
        <fullName evidence="4">Outer membrane protein assembly factor BamD</fullName>
    </submittedName>
</protein>
<dbReference type="Gene3D" id="1.25.40.10">
    <property type="entry name" value="Tetratricopeptide repeat domain"/>
    <property type="match status" value="1"/>
</dbReference>
<reference evidence="4" key="1">
    <citation type="journal article" date="2020" name="mSystems">
        <title>Genome- and Community-Level Interaction Insights into Carbon Utilization and Element Cycling Functions of Hydrothermarchaeota in Hydrothermal Sediment.</title>
        <authorList>
            <person name="Zhou Z."/>
            <person name="Liu Y."/>
            <person name="Xu W."/>
            <person name="Pan J."/>
            <person name="Luo Z.H."/>
            <person name="Li M."/>
        </authorList>
    </citation>
    <scope>NUCLEOTIDE SEQUENCE [LARGE SCALE GENOMIC DNA]</scope>
    <source>
        <strain evidence="4">SpSt-381</strain>
    </source>
</reference>
<feature type="domain" description="Outer membrane lipoprotein BamD-like" evidence="3">
    <location>
        <begin position="40"/>
        <end position="208"/>
    </location>
</feature>
<evidence type="ECO:0000256" key="1">
    <source>
        <dbReference type="ARBA" id="ARBA00022729"/>
    </source>
</evidence>
<comment type="caution">
    <text evidence="4">The sequence shown here is derived from an EMBL/GenBank/DDBJ whole genome shotgun (WGS) entry which is preliminary data.</text>
</comment>